<comment type="caution">
    <text evidence="11">The sequence shown here is derived from an EMBL/GenBank/DDBJ whole genome shotgun (WGS) entry which is preliminary data.</text>
</comment>
<evidence type="ECO:0000259" key="10">
    <source>
        <dbReference type="Pfam" id="PF06958"/>
    </source>
</evidence>
<feature type="domain" description="Pyosin/cloacin translocation" evidence="10">
    <location>
        <begin position="334"/>
        <end position="468"/>
    </location>
</feature>
<dbReference type="InterPro" id="IPR003060">
    <property type="entry name" value="Pyocin_killer"/>
</dbReference>
<keyword evidence="6" id="KW-0044">Antibiotic</keyword>
<evidence type="ECO:0000256" key="5">
    <source>
        <dbReference type="ARBA" id="ARBA00022801"/>
    </source>
</evidence>
<keyword evidence="8" id="KW-0175">Coiled coil</keyword>
<evidence type="ECO:0000256" key="1">
    <source>
        <dbReference type="ARBA" id="ARBA00006811"/>
    </source>
</evidence>
<evidence type="ECO:0000256" key="7">
    <source>
        <dbReference type="ARBA" id="ARBA00023048"/>
    </source>
</evidence>
<evidence type="ECO:0000256" key="9">
    <source>
        <dbReference type="SAM" id="MobiDB-lite"/>
    </source>
</evidence>
<sequence>MTDHKPINLDNTYVTGEPDPPPIERSGGTGVGYGFHTDPEHSIATIRSIDKAANRLINSLDTKLKAEQAQKSKTLAKTTQAQVDSLAASALSPNSSTTERLTRQITVISQLISRHTVELQTLNTQVKKYFKSDPLTMKKSYIVGAYGTRLTRTFRNVVLNDAAFTAAYQAAYQAQSVSHKITWLQDRKRTTELAHAKAEAARIAAEKAKAEAARIAAEKAKAEAARIAQEALVNAQAIQAANTFRASGAVAVNAPLLVTAAGVVTSTLSTLSLKAAIDAAIVAMSEFAGAVASGLGVGIAALLYSPRLGNGELPARFAFQVPLSTLPVSPGVDLHSVAKTAGAVDIPFRLTSRTDADANSEIILVKTEGQTTPSKVRVIAATYDAQQKTYSATTADTPPRTLIWTPAVTPDNSSTALPAEQQQPPIYKGASLVLGEGRIDVYPEVSEASFEDYIIVFPVDSGMPPIYVLFRDRRDDPGVMTGHGQPDAQVWLSDANRGQGAAIPSRIADKLRGRRFANWDRARKAIWLAVSEDPILLSQFNRGNQIRLRAGRSPRALRSEQIGGRKVFEIHHLTPIGTGGDVYNIDNLKITTPKLHIQIHRTKGANL</sequence>
<evidence type="ECO:0000256" key="4">
    <source>
        <dbReference type="ARBA" id="ARBA00022759"/>
    </source>
</evidence>
<dbReference type="PRINTS" id="PR01300">
    <property type="entry name" value="PYOCINKILLER"/>
</dbReference>
<feature type="region of interest" description="Disordered" evidence="9">
    <location>
        <begin position="1"/>
        <end position="36"/>
    </location>
</feature>
<dbReference type="InterPro" id="IPR016128">
    <property type="entry name" value="Pyosin/cloacin_T_dom"/>
</dbReference>
<dbReference type="InterPro" id="IPR044925">
    <property type="entry name" value="His-Me_finger_sf"/>
</dbReference>
<keyword evidence="3" id="KW-0540">Nuclease</keyword>
<evidence type="ECO:0000256" key="2">
    <source>
        <dbReference type="ARBA" id="ARBA00022529"/>
    </source>
</evidence>
<organism evidence="11 12">
    <name type="scientific">Pseudomonas urmiensis</name>
    <dbReference type="NCBI Taxonomy" id="2745493"/>
    <lineage>
        <taxon>Bacteria</taxon>
        <taxon>Pseudomonadati</taxon>
        <taxon>Pseudomonadota</taxon>
        <taxon>Gammaproteobacteria</taxon>
        <taxon>Pseudomonadales</taxon>
        <taxon>Pseudomonadaceae</taxon>
        <taxon>Pseudomonas</taxon>
    </lineage>
</organism>
<evidence type="ECO:0000313" key="12">
    <source>
        <dbReference type="Proteomes" id="UP001621534"/>
    </source>
</evidence>
<dbReference type="Pfam" id="PF06958">
    <property type="entry name" value="Pyocin_S"/>
    <property type="match status" value="1"/>
</dbReference>
<proteinExistence type="inferred from homology"/>
<evidence type="ECO:0000256" key="8">
    <source>
        <dbReference type="SAM" id="Coils"/>
    </source>
</evidence>
<dbReference type="InterPro" id="IPR037146">
    <property type="entry name" value="Colicin/pyocin_DNase_dom_sf"/>
</dbReference>
<keyword evidence="4" id="KW-0255">Endonuclease</keyword>
<evidence type="ECO:0000256" key="6">
    <source>
        <dbReference type="ARBA" id="ARBA00023022"/>
    </source>
</evidence>
<dbReference type="Pfam" id="PF21431">
    <property type="entry name" value="Col-Pyo_DNase"/>
    <property type="match status" value="1"/>
</dbReference>
<protein>
    <submittedName>
        <fullName evidence="11">S-type pyocin domain-containing protein</fullName>
    </submittedName>
</protein>
<keyword evidence="12" id="KW-1185">Reference proteome</keyword>
<dbReference type="RefSeq" id="WP_405128984.1">
    <property type="nucleotide sequence ID" value="NZ_JAHWXS010000002.1"/>
</dbReference>
<reference evidence="11 12" key="1">
    <citation type="journal article" date="2012" name="Plant Soil">
        <title>Screening of plant growth-promoting traits in arsenic-resistant bacteria isolated from the rhizosphere of soybean plants from Argentinean agricultural soil.</title>
        <authorList>
            <person name="Wevar Oller A.L."/>
            <person name="Talano M.A."/>
            <person name="Agostini E."/>
        </authorList>
    </citation>
    <scope>NUCLEOTIDE SEQUENCE [LARGE SCALE GENOMIC DNA]</scope>
    <source>
        <strain evidence="11 12">AW4</strain>
    </source>
</reference>
<feature type="coiled-coil region" evidence="8">
    <location>
        <begin position="193"/>
        <end position="230"/>
    </location>
</feature>
<evidence type="ECO:0000313" key="11">
    <source>
        <dbReference type="EMBL" id="MFK5732614.1"/>
    </source>
</evidence>
<dbReference type="EMBL" id="JAHWXS010000002">
    <property type="protein sequence ID" value="MFK5732614.1"/>
    <property type="molecule type" value="Genomic_DNA"/>
</dbReference>
<name>A0ABW8NRL5_9PSED</name>
<comment type="similarity">
    <text evidence="1">Belongs to the colicin/pyosin nuclease family.</text>
</comment>
<dbReference type="InterPro" id="IPR036302">
    <property type="entry name" value="Pyosin/cloacin_T_dom_sf"/>
</dbReference>
<accession>A0ABW8NRL5</accession>
<gene>
    <name evidence="11" type="ORF">KW869_03680</name>
</gene>
<keyword evidence="5" id="KW-0378">Hydrolase</keyword>
<keyword evidence="7" id="KW-0078">Bacteriocin</keyword>
<keyword evidence="2" id="KW-0929">Antimicrobial</keyword>
<dbReference type="SUPFAM" id="SSF69369">
    <property type="entry name" value="Cloacin translocation domain"/>
    <property type="match status" value="1"/>
</dbReference>
<dbReference type="Gene3D" id="3.90.540.10">
    <property type="entry name" value="Colicin/pyocin, DNase domain"/>
    <property type="match status" value="1"/>
</dbReference>
<evidence type="ECO:0000256" key="3">
    <source>
        <dbReference type="ARBA" id="ARBA00022722"/>
    </source>
</evidence>
<dbReference type="Proteomes" id="UP001621534">
    <property type="component" value="Unassembled WGS sequence"/>
</dbReference>
<dbReference type="SUPFAM" id="SSF54060">
    <property type="entry name" value="His-Me finger endonucleases"/>
    <property type="match status" value="1"/>
</dbReference>